<dbReference type="NCBIfam" id="TIGR01981">
    <property type="entry name" value="sufD"/>
    <property type="match status" value="1"/>
</dbReference>
<dbReference type="Pfam" id="PF19295">
    <property type="entry name" value="SufBD_N"/>
    <property type="match status" value="1"/>
</dbReference>
<accession>A0A060LW94</accession>
<sequence length="436" mass="47648">MSVETNPIIGAEDVIKRSELNNEPKWVSDLRIAALEKVEALELPKPDKTKIHNWDFVNFTQDLGQSKVVTAVDELSAEIREYLDEEATGNSLIVQDNASTVYQTSAPELSEKGVIFKDLATAFVENGDLVKKYLFSEAVGQDENKLTAMNAALMTGGVFIYVPKNVHVEVPLQALYASSKENGGLFNHVLLVAEDNSSVTYVENYAAYGEGIKVANVVAEVYVGAGARVSFGGVDTLATGTTTYVVRRGHVERDGRIEWALGQMNDGDTVADNTTYLVGDGSFADAKLVTIGTGQQKQNFTTLIKHYGKHSEGYILKHGVMTGRALGIFNGISKIEKAATKSHGEQTERVLMLGERARGDANPILLIDEDDVTAGHAASVGRIDPLQMFYLMSRGISRIEAERLVIHGFLEPVVSQLPVESVRKQMRSVIERKAQR</sequence>
<dbReference type="GO" id="GO:0016226">
    <property type="term" value="P:iron-sulfur cluster assembly"/>
    <property type="evidence" value="ECO:0007669"/>
    <property type="project" value="InterPro"/>
</dbReference>
<protein>
    <submittedName>
        <fullName evidence="4">FeS cluster assembly protein</fullName>
    </submittedName>
</protein>
<dbReference type="AlphaFoldDB" id="A0A060LW94"/>
<evidence type="ECO:0000313" key="4">
    <source>
        <dbReference type="EMBL" id="AIC95526.1"/>
    </source>
</evidence>
<evidence type="ECO:0000259" key="3">
    <source>
        <dbReference type="Pfam" id="PF19295"/>
    </source>
</evidence>
<evidence type="ECO:0000256" key="1">
    <source>
        <dbReference type="ARBA" id="ARBA00043967"/>
    </source>
</evidence>
<keyword evidence="5" id="KW-1185">Reference proteome</keyword>
<dbReference type="Pfam" id="PF01458">
    <property type="entry name" value="SUFBD_core"/>
    <property type="match status" value="1"/>
</dbReference>
<proteinExistence type="inferred from homology"/>
<comment type="similarity">
    <text evidence="1">Belongs to the iron-sulfur cluster assembly SufBD family.</text>
</comment>
<dbReference type="eggNOG" id="COG0719">
    <property type="taxonomic scope" value="Bacteria"/>
</dbReference>
<dbReference type="STRING" id="1246626.BleG1_2962"/>
<feature type="domain" description="SUF system FeS cluster assembly SufBD core" evidence="2">
    <location>
        <begin position="179"/>
        <end position="409"/>
    </location>
</feature>
<feature type="domain" description="SUF system FeS cluster assembly SufBD N-terminal" evidence="3">
    <location>
        <begin position="90"/>
        <end position="173"/>
    </location>
</feature>
<dbReference type="SUPFAM" id="SSF101960">
    <property type="entry name" value="Stabilizer of iron transporter SufD"/>
    <property type="match status" value="1"/>
</dbReference>
<reference evidence="4 5" key="1">
    <citation type="journal article" date="2014" name="Gene">
        <title>A comparative genomic analysis of the alkalitolerant soil bacterium Bacillus lehensis G1.</title>
        <authorList>
            <person name="Noor Y.M."/>
            <person name="Samsulrizal N.H."/>
            <person name="Jema'on N.A."/>
            <person name="Low K.O."/>
            <person name="Ramli A.N."/>
            <person name="Alias N.I."/>
            <person name="Damis S.I."/>
            <person name="Fuzi S.F."/>
            <person name="Isa M.N."/>
            <person name="Murad A.M."/>
            <person name="Raih M.F."/>
            <person name="Bakar F.D."/>
            <person name="Najimudin N."/>
            <person name="Mahadi N.M."/>
            <person name="Illias R.M."/>
        </authorList>
    </citation>
    <scope>NUCLEOTIDE SEQUENCE [LARGE SCALE GENOMIC DNA]</scope>
    <source>
        <strain evidence="4 5">G1</strain>
    </source>
</reference>
<dbReference type="InterPro" id="IPR011542">
    <property type="entry name" value="SUF_FeS_clus_asmbl_SufD"/>
</dbReference>
<evidence type="ECO:0000313" key="5">
    <source>
        <dbReference type="Proteomes" id="UP000027142"/>
    </source>
</evidence>
<dbReference type="InterPro" id="IPR045595">
    <property type="entry name" value="SufBD_N"/>
</dbReference>
<dbReference type="PATRIC" id="fig|1246626.3.peg.2951"/>
<dbReference type="RefSeq" id="WP_038482475.1">
    <property type="nucleotide sequence ID" value="NZ_CP003923.1"/>
</dbReference>
<organism evidence="4 5">
    <name type="scientific">Shouchella lehensis G1</name>
    <dbReference type="NCBI Taxonomy" id="1246626"/>
    <lineage>
        <taxon>Bacteria</taxon>
        <taxon>Bacillati</taxon>
        <taxon>Bacillota</taxon>
        <taxon>Bacilli</taxon>
        <taxon>Bacillales</taxon>
        <taxon>Bacillaceae</taxon>
        <taxon>Shouchella</taxon>
    </lineage>
</organism>
<dbReference type="HOGENOM" id="CLU_026231_3_0_9"/>
<name>A0A060LW94_9BACI</name>
<dbReference type="PANTHER" id="PTHR30508:SF1">
    <property type="entry name" value="UPF0051 PROTEIN ABCI8, CHLOROPLASTIC-RELATED"/>
    <property type="match status" value="1"/>
</dbReference>
<evidence type="ECO:0000259" key="2">
    <source>
        <dbReference type="Pfam" id="PF01458"/>
    </source>
</evidence>
<gene>
    <name evidence="4" type="ORF">BleG1_2962</name>
</gene>
<dbReference type="PANTHER" id="PTHR30508">
    <property type="entry name" value="FES CLUSTER ASSEMBLY PROTEIN SUF"/>
    <property type="match status" value="1"/>
</dbReference>
<dbReference type="InterPro" id="IPR000825">
    <property type="entry name" value="SUF_FeS_clus_asmbl_SufBD_core"/>
</dbReference>
<dbReference type="InterPro" id="IPR055346">
    <property type="entry name" value="Fe-S_cluster_assembly_SufBD"/>
</dbReference>
<dbReference type="KEGG" id="ble:BleG1_2962"/>
<dbReference type="OrthoDB" id="9803529at2"/>
<dbReference type="InterPro" id="IPR037284">
    <property type="entry name" value="SUF_FeS_clus_asmbl_SufBD_sf"/>
</dbReference>
<dbReference type="EMBL" id="CP003923">
    <property type="protein sequence ID" value="AIC95526.1"/>
    <property type="molecule type" value="Genomic_DNA"/>
</dbReference>
<dbReference type="Proteomes" id="UP000027142">
    <property type="component" value="Chromosome"/>
</dbReference>